<dbReference type="GO" id="GO:0005078">
    <property type="term" value="F:MAP-kinase scaffold activity"/>
    <property type="evidence" value="ECO:0007669"/>
    <property type="project" value="EnsemblPlants"/>
</dbReference>
<sequence>MSLPTHRARDLAGAHDGAVLAARFSRDAAHCVTCGRDRAFALWNARKGTLLRVYRGGHAREVRDASCARDGARIATCGGDRGVFLWDVATGASVRRWSGHEGEGGANATALCGPGDALCASAGYDASVRLWDCRASGARAMQVMHARTGVAFGDSVTSLSVDEDGAKIAAGCVDGCARTIDLRNGKCHVDSVGAPVTSVCFSHDKQCLIVGCLTSRVALLDCASGNAMATYRGHVAERAKTECRFSNTDAHVVASSEDGRVVFWDLVTGDVVRELQAHDRSTVVCSIDYAPEGAEPAMATCAADGTARYWTAPPTTQ</sequence>
<dbReference type="STRING" id="436017.A4RS20"/>
<feature type="repeat" description="WD" evidence="6">
    <location>
        <begin position="245"/>
        <end position="274"/>
    </location>
</feature>
<keyword evidence="8" id="KW-1185">Reference proteome</keyword>
<dbReference type="Gene3D" id="2.130.10.10">
    <property type="entry name" value="YVTN repeat-like/Quinoprotein amine dehydrogenase"/>
    <property type="match status" value="1"/>
</dbReference>
<dbReference type="PROSITE" id="PS50082">
    <property type="entry name" value="WD_REPEATS_2"/>
    <property type="match status" value="3"/>
</dbReference>
<dbReference type="eggNOG" id="KOG0316">
    <property type="taxonomic scope" value="Eukaryota"/>
</dbReference>
<feature type="repeat" description="WD" evidence="6">
    <location>
        <begin position="12"/>
        <end position="53"/>
    </location>
</feature>
<dbReference type="InterPro" id="IPR051980">
    <property type="entry name" value="WD_repeat_MORG1"/>
</dbReference>
<feature type="repeat" description="WD" evidence="6">
    <location>
        <begin position="55"/>
        <end position="96"/>
    </location>
</feature>
<dbReference type="PANTHER" id="PTHR22842">
    <property type="entry name" value="WD40 REPEAT PROTEIN"/>
    <property type="match status" value="1"/>
</dbReference>
<dbReference type="InterPro" id="IPR019775">
    <property type="entry name" value="WD40_repeat_CS"/>
</dbReference>
<dbReference type="GO" id="GO:0000398">
    <property type="term" value="P:mRNA splicing, via spliceosome"/>
    <property type="evidence" value="ECO:0007669"/>
    <property type="project" value="TreeGrafter"/>
</dbReference>
<evidence type="ECO:0000256" key="2">
    <source>
        <dbReference type="ARBA" id="ARBA00022490"/>
    </source>
</evidence>
<dbReference type="AlphaFoldDB" id="A4RS20"/>
<dbReference type="InterPro" id="IPR015943">
    <property type="entry name" value="WD40/YVTN_repeat-like_dom_sf"/>
</dbReference>
<dbReference type="GO" id="GO:1902895">
    <property type="term" value="P:positive regulation of miRNA transcription"/>
    <property type="evidence" value="ECO:0007669"/>
    <property type="project" value="EnsemblPlants"/>
</dbReference>
<dbReference type="PROSITE" id="PS00678">
    <property type="entry name" value="WD_REPEATS_1"/>
    <property type="match status" value="1"/>
</dbReference>
<accession>A4RS20</accession>
<name>A4RS20_OSTLU</name>
<evidence type="ECO:0000256" key="1">
    <source>
        <dbReference type="ARBA" id="ARBA00004496"/>
    </source>
</evidence>
<reference evidence="7 8" key="1">
    <citation type="journal article" date="2007" name="Proc. Natl. Acad. Sci. U.S.A.">
        <title>The tiny eukaryote Ostreococcus provides genomic insights into the paradox of plankton speciation.</title>
        <authorList>
            <person name="Palenik B."/>
            <person name="Grimwood J."/>
            <person name="Aerts A."/>
            <person name="Rouze P."/>
            <person name="Salamov A."/>
            <person name="Putnam N."/>
            <person name="Dupont C."/>
            <person name="Jorgensen R."/>
            <person name="Derelle E."/>
            <person name="Rombauts S."/>
            <person name="Zhou K."/>
            <person name="Otillar R."/>
            <person name="Merchant S.S."/>
            <person name="Podell S."/>
            <person name="Gaasterland T."/>
            <person name="Napoli C."/>
            <person name="Gendler K."/>
            <person name="Manuell A."/>
            <person name="Tai V."/>
            <person name="Vallon O."/>
            <person name="Piganeau G."/>
            <person name="Jancek S."/>
            <person name="Heijde M."/>
            <person name="Jabbari K."/>
            <person name="Bowler C."/>
            <person name="Lohr M."/>
            <person name="Robbens S."/>
            <person name="Werner G."/>
            <person name="Dubchak I."/>
            <person name="Pazour G.J."/>
            <person name="Ren Q."/>
            <person name="Paulsen I."/>
            <person name="Delwiche C."/>
            <person name="Schmutz J."/>
            <person name="Rokhsar D."/>
            <person name="Van de Peer Y."/>
            <person name="Moreau H."/>
            <person name="Grigoriev I.V."/>
        </authorList>
    </citation>
    <scope>NUCLEOTIDE SEQUENCE [LARGE SCALE GENOMIC DNA]</scope>
    <source>
        <strain evidence="7 8">CCE9901</strain>
    </source>
</reference>
<gene>
    <name evidence="7" type="ORF">OSTLU_29215</name>
</gene>
<dbReference type="KEGG" id="olu:OSTLU_29215"/>
<dbReference type="Pfam" id="PF00400">
    <property type="entry name" value="WD40"/>
    <property type="match status" value="6"/>
</dbReference>
<dbReference type="GO" id="GO:0005737">
    <property type="term" value="C:cytoplasm"/>
    <property type="evidence" value="ECO:0007669"/>
    <property type="project" value="UniProtKB-SubCell"/>
</dbReference>
<comment type="subcellular location">
    <subcellularLocation>
        <location evidence="1">Cytoplasm</location>
    </subcellularLocation>
</comment>
<proteinExistence type="inferred from homology"/>
<evidence type="ECO:0000313" key="8">
    <source>
        <dbReference type="Proteomes" id="UP000001568"/>
    </source>
</evidence>
<protein>
    <submittedName>
        <fullName evidence="7">Uncharacterized protein</fullName>
    </submittedName>
</protein>
<dbReference type="InterPro" id="IPR001680">
    <property type="entry name" value="WD40_rpt"/>
</dbReference>
<dbReference type="PANTHER" id="PTHR22842:SF3">
    <property type="entry name" value="WD REPEAT DOMAIN-CONTAINING PROTEIN 83"/>
    <property type="match status" value="1"/>
</dbReference>
<keyword evidence="2" id="KW-0963">Cytoplasm</keyword>
<organism evidence="7 8">
    <name type="scientific">Ostreococcus lucimarinus (strain CCE9901)</name>
    <dbReference type="NCBI Taxonomy" id="436017"/>
    <lineage>
        <taxon>Eukaryota</taxon>
        <taxon>Viridiplantae</taxon>
        <taxon>Chlorophyta</taxon>
        <taxon>Mamiellophyceae</taxon>
        <taxon>Mamiellales</taxon>
        <taxon>Bathycoccaceae</taxon>
        <taxon>Ostreococcus</taxon>
    </lineage>
</organism>
<dbReference type="InterPro" id="IPR036322">
    <property type="entry name" value="WD40_repeat_dom_sf"/>
</dbReference>
<dbReference type="GO" id="GO:0071013">
    <property type="term" value="C:catalytic step 2 spliceosome"/>
    <property type="evidence" value="ECO:0007669"/>
    <property type="project" value="TreeGrafter"/>
</dbReference>
<dbReference type="GO" id="GO:0005654">
    <property type="term" value="C:nucleoplasm"/>
    <property type="evidence" value="ECO:0007669"/>
    <property type="project" value="EnsemblPlants"/>
</dbReference>
<evidence type="ECO:0000256" key="4">
    <source>
        <dbReference type="ARBA" id="ARBA00022737"/>
    </source>
</evidence>
<dbReference type="SMART" id="SM00320">
    <property type="entry name" value="WD40"/>
    <property type="match status" value="7"/>
</dbReference>
<dbReference type="CDD" id="cd00200">
    <property type="entry name" value="WD40"/>
    <property type="match status" value="1"/>
</dbReference>
<dbReference type="Proteomes" id="UP000001568">
    <property type="component" value="Chromosome 1"/>
</dbReference>
<dbReference type="SUPFAM" id="SSF50978">
    <property type="entry name" value="WD40 repeat-like"/>
    <property type="match status" value="1"/>
</dbReference>
<comment type="similarity">
    <text evidence="5">Belongs to the WD repeat MORG1 family.</text>
</comment>
<dbReference type="OrthoDB" id="71437at2759"/>
<evidence type="ECO:0000256" key="6">
    <source>
        <dbReference type="PROSITE-ProRule" id="PRU00221"/>
    </source>
</evidence>
<dbReference type="GeneID" id="4999911"/>
<evidence type="ECO:0000313" key="7">
    <source>
        <dbReference type="EMBL" id="ABO93955.1"/>
    </source>
</evidence>
<evidence type="ECO:0000256" key="3">
    <source>
        <dbReference type="ARBA" id="ARBA00022574"/>
    </source>
</evidence>
<keyword evidence="4" id="KW-0677">Repeat</keyword>
<dbReference type="OMA" id="MCWDIRT"/>
<keyword evidence="3 6" id="KW-0853">WD repeat</keyword>
<dbReference type="Gramene" id="ABO93955">
    <property type="protein sequence ID" value="ABO93955"/>
    <property type="gene ID" value="OSTLU_29215"/>
</dbReference>
<evidence type="ECO:0000256" key="5">
    <source>
        <dbReference type="ARBA" id="ARBA00038145"/>
    </source>
</evidence>
<dbReference type="RefSeq" id="XP_001415663.1">
    <property type="nucleotide sequence ID" value="XM_001415626.1"/>
</dbReference>
<dbReference type="HOGENOM" id="CLU_000288_57_1_1"/>
<dbReference type="EMBL" id="CP000581">
    <property type="protein sequence ID" value="ABO93955.1"/>
    <property type="molecule type" value="Genomic_DNA"/>
</dbReference>